<dbReference type="PANTHER" id="PTHR15503">
    <property type="entry name" value="LDOC1 RELATED"/>
    <property type="match status" value="1"/>
</dbReference>
<dbReference type="InterPro" id="IPR032567">
    <property type="entry name" value="RTL1-rel"/>
</dbReference>
<sequence>MAAMANLANTMEANIVATLQAVQRLGQPAGNGNSNGNGEGNANDNAEGNSDNTGGVLMTLATFFMVHPPTFRGSTNPIEVNHWFQGMERALQAQHVPLNQYVEFAAYQLAGEAQPWWQAECHLLQFQNADIPWEVFQTAFYKKYFHKSAREAKEMELMQLKQGSMSVDEYTNKFEELCRFSRVCQGDQETYESWRCVKYQRSLKDNIMTVVTPLEIRVFSNLVNKARVVEEYTKIVAASKDTYGGSSIRGRGKYFRSRGQSFKKGEYAPQGQGGFRKNNQNQFQYAKGRGNQSKNSLDLTCVCCGRFHPYDSCKISLGGCFNCGLPAHIARDCTRRKNQNTGQSQHQGRVFAVNAKDASKADPLMRGICLIGDKSLLALYDTGASHSFISFAKVEKLGLKVSELPFDLHVHTPHQIVMTRSGYRQVGFKLEGRDFVHDLICLPMVGLKMILGFDWLSNNRVLLDCFERTIRFMSEGENGAVVATRCYLNSVMVHCSGEECQGYILLATNALGDAQNLDQILVVRDFPKVFSKDIPEFPPQREIKFAIELVPGARPVSIAPYRMAPIELAELKTQLEELLNKRFIRPSVSPWGAPILLVKKKDGGMHLCVDY</sequence>
<dbReference type="InterPro" id="IPR001878">
    <property type="entry name" value="Znf_CCHC"/>
</dbReference>
<dbReference type="SUPFAM" id="SSF50630">
    <property type="entry name" value="Acid proteases"/>
    <property type="match status" value="1"/>
</dbReference>
<keyword evidence="1" id="KW-0862">Zinc</keyword>
<reference evidence="4" key="1">
    <citation type="journal article" date="2016" name="Nat. Genet.">
        <title>The genome sequences of Arachis duranensis and Arachis ipaensis, the diploid ancestors of cultivated peanut.</title>
        <authorList>
            <person name="Bertioli D.J."/>
            <person name="Cannon S.B."/>
            <person name="Froenicke L."/>
            <person name="Huang G."/>
            <person name="Farmer A.D."/>
            <person name="Cannon E.K."/>
            <person name="Liu X."/>
            <person name="Gao D."/>
            <person name="Clevenger J."/>
            <person name="Dash S."/>
            <person name="Ren L."/>
            <person name="Moretzsohn M.C."/>
            <person name="Shirasawa K."/>
            <person name="Huang W."/>
            <person name="Vidigal B."/>
            <person name="Abernathy B."/>
            <person name="Chu Y."/>
            <person name="Niederhuth C.E."/>
            <person name="Umale P."/>
            <person name="Araujo A.C."/>
            <person name="Kozik A."/>
            <person name="Kim K.D."/>
            <person name="Burow M.D."/>
            <person name="Varshney R.K."/>
            <person name="Wang X."/>
            <person name="Zhang X."/>
            <person name="Barkley N."/>
            <person name="Guimaraes P.M."/>
            <person name="Isobe S."/>
            <person name="Guo B."/>
            <person name="Liao B."/>
            <person name="Stalker H.T."/>
            <person name="Schmitz R.J."/>
            <person name="Scheffler B.E."/>
            <person name="Leal-Bertioli S.C."/>
            <person name="Xun X."/>
            <person name="Jackson S.A."/>
            <person name="Michelmore R."/>
            <person name="Ozias-Akins P."/>
        </authorList>
    </citation>
    <scope>NUCLEOTIDE SEQUENCE [LARGE SCALE GENOMIC DNA]</scope>
    <source>
        <strain evidence="4">cv. V14167</strain>
    </source>
</reference>
<feature type="region of interest" description="Disordered" evidence="2">
    <location>
        <begin position="26"/>
        <end position="51"/>
    </location>
</feature>
<evidence type="ECO:0000256" key="1">
    <source>
        <dbReference type="PROSITE-ProRule" id="PRU00047"/>
    </source>
</evidence>
<feature type="domain" description="CCHC-type" evidence="3">
    <location>
        <begin position="320"/>
        <end position="335"/>
    </location>
</feature>
<name>A0A6P4DSF4_ARADU</name>
<dbReference type="InterPro" id="IPR043502">
    <property type="entry name" value="DNA/RNA_pol_sf"/>
</dbReference>
<dbReference type="GO" id="GO:0003676">
    <property type="term" value="F:nucleic acid binding"/>
    <property type="evidence" value="ECO:0007669"/>
    <property type="project" value="InterPro"/>
</dbReference>
<dbReference type="Gene3D" id="2.40.70.10">
    <property type="entry name" value="Acid Proteases"/>
    <property type="match status" value="1"/>
</dbReference>
<evidence type="ECO:0000313" key="5">
    <source>
        <dbReference type="RefSeq" id="XP_015970341.1"/>
    </source>
</evidence>
<dbReference type="GeneID" id="107493818"/>
<evidence type="ECO:0000259" key="3">
    <source>
        <dbReference type="PROSITE" id="PS50158"/>
    </source>
</evidence>
<organism evidence="4 5">
    <name type="scientific">Arachis duranensis</name>
    <name type="common">Wild peanut</name>
    <dbReference type="NCBI Taxonomy" id="130453"/>
    <lineage>
        <taxon>Eukaryota</taxon>
        <taxon>Viridiplantae</taxon>
        <taxon>Streptophyta</taxon>
        <taxon>Embryophyta</taxon>
        <taxon>Tracheophyta</taxon>
        <taxon>Spermatophyta</taxon>
        <taxon>Magnoliopsida</taxon>
        <taxon>eudicotyledons</taxon>
        <taxon>Gunneridae</taxon>
        <taxon>Pentapetalae</taxon>
        <taxon>rosids</taxon>
        <taxon>fabids</taxon>
        <taxon>Fabales</taxon>
        <taxon>Fabaceae</taxon>
        <taxon>Papilionoideae</taxon>
        <taxon>50 kb inversion clade</taxon>
        <taxon>dalbergioids sensu lato</taxon>
        <taxon>Dalbergieae</taxon>
        <taxon>Pterocarpus clade</taxon>
        <taxon>Arachis</taxon>
    </lineage>
</organism>
<accession>A0A6P4DSF4</accession>
<dbReference type="KEGG" id="adu:107493818"/>
<dbReference type="PROSITE" id="PS50158">
    <property type="entry name" value="ZF_CCHC"/>
    <property type="match status" value="1"/>
</dbReference>
<dbReference type="Pfam" id="PF08284">
    <property type="entry name" value="RVP_2"/>
    <property type="match status" value="1"/>
</dbReference>
<dbReference type="Gene3D" id="3.10.10.10">
    <property type="entry name" value="HIV Type 1 Reverse Transcriptase, subunit A, domain 1"/>
    <property type="match status" value="1"/>
</dbReference>
<reference evidence="5" key="2">
    <citation type="submission" date="2025-08" db="UniProtKB">
        <authorList>
            <consortium name="RefSeq"/>
        </authorList>
    </citation>
    <scope>IDENTIFICATION</scope>
    <source>
        <tissue evidence="5">Whole plant</tissue>
    </source>
</reference>
<dbReference type="CDD" id="cd00303">
    <property type="entry name" value="retropepsin_like"/>
    <property type="match status" value="1"/>
</dbReference>
<proteinExistence type="predicted"/>
<dbReference type="Pfam" id="PF03732">
    <property type="entry name" value="Retrotrans_gag"/>
    <property type="match status" value="1"/>
</dbReference>
<keyword evidence="4" id="KW-1185">Reference proteome</keyword>
<keyword evidence="1" id="KW-0863">Zinc-finger</keyword>
<protein>
    <submittedName>
        <fullName evidence="5">Uncharacterized protein LOC107493818</fullName>
    </submittedName>
</protein>
<evidence type="ECO:0000256" key="2">
    <source>
        <dbReference type="SAM" id="MobiDB-lite"/>
    </source>
</evidence>
<dbReference type="RefSeq" id="XP_015970341.1">
    <property type="nucleotide sequence ID" value="XM_016114855.1"/>
</dbReference>
<dbReference type="GO" id="GO:0008270">
    <property type="term" value="F:zinc ion binding"/>
    <property type="evidence" value="ECO:0007669"/>
    <property type="project" value="UniProtKB-KW"/>
</dbReference>
<dbReference type="SMART" id="SM00343">
    <property type="entry name" value="ZnF_C2HC"/>
    <property type="match status" value="1"/>
</dbReference>
<evidence type="ECO:0000313" key="4">
    <source>
        <dbReference type="Proteomes" id="UP000515211"/>
    </source>
</evidence>
<dbReference type="InterPro" id="IPR005162">
    <property type="entry name" value="Retrotrans_gag_dom"/>
</dbReference>
<dbReference type="InterPro" id="IPR021109">
    <property type="entry name" value="Peptidase_aspartic_dom_sf"/>
</dbReference>
<gene>
    <name evidence="5" type="primary">LOC107493818</name>
</gene>
<dbReference type="AlphaFoldDB" id="A0A6P4DSF4"/>
<keyword evidence="1" id="KW-0479">Metal-binding</keyword>
<dbReference type="SUPFAM" id="SSF56672">
    <property type="entry name" value="DNA/RNA polymerases"/>
    <property type="match status" value="1"/>
</dbReference>
<dbReference type="PANTHER" id="PTHR15503:SF45">
    <property type="entry name" value="RNA-DIRECTED DNA POLYMERASE HOMOLOG"/>
    <property type="match status" value="1"/>
</dbReference>
<feature type="compositionally biased region" description="Low complexity" evidence="2">
    <location>
        <begin position="40"/>
        <end position="51"/>
    </location>
</feature>
<dbReference type="Proteomes" id="UP000515211">
    <property type="component" value="Chromosome 6"/>
</dbReference>